<keyword evidence="1" id="KW-0805">Transcription regulation</keyword>
<dbReference type="Gene3D" id="1.10.10.10">
    <property type="entry name" value="Winged helix-like DNA-binding domain superfamily/Winged helix DNA-binding domain"/>
    <property type="match status" value="1"/>
</dbReference>
<evidence type="ECO:0000256" key="1">
    <source>
        <dbReference type="ARBA" id="ARBA00023015"/>
    </source>
</evidence>
<protein>
    <submittedName>
        <fullName evidence="5">GntR family transcriptional regulator</fullName>
    </submittedName>
</protein>
<dbReference type="AlphaFoldDB" id="A0A934U678"/>
<evidence type="ECO:0000259" key="4">
    <source>
        <dbReference type="PROSITE" id="PS50949"/>
    </source>
</evidence>
<dbReference type="Gene3D" id="1.20.120.530">
    <property type="entry name" value="GntR ligand-binding domain-like"/>
    <property type="match status" value="1"/>
</dbReference>
<sequence length="241" mass="26723">MPPRRRSVLLSKLVIENQGSPQREILDELRRVILDGAVPPGTAIPLGEVAELFGVSHIPVRESLKTLIGEGLVDHRANLGYTVAQLTSAELREIYIVRETLETAALSAAAEQATAEDRAEIAGIHARMEDAIRDDDPVAYHRLSREFHLALTRPSRMYRLLHMLESAWNMTEPVQPMVHVARGDRATLHSDHQAMLDAFLANDVARLLAASEHHHKRLNTVIATLPTDTGLLAAEDISLRK</sequence>
<dbReference type="InterPro" id="IPR036390">
    <property type="entry name" value="WH_DNA-bd_sf"/>
</dbReference>
<proteinExistence type="predicted"/>
<dbReference type="Pfam" id="PF00392">
    <property type="entry name" value="GntR"/>
    <property type="match status" value="1"/>
</dbReference>
<dbReference type="RefSeq" id="WP_199707504.1">
    <property type="nucleotide sequence ID" value="NZ_JAEMNV010000010.1"/>
</dbReference>
<comment type="caution">
    <text evidence="5">The sequence shown here is derived from an EMBL/GenBank/DDBJ whole genome shotgun (WGS) entry which is preliminary data.</text>
</comment>
<dbReference type="Pfam" id="PF07729">
    <property type="entry name" value="FCD"/>
    <property type="match status" value="1"/>
</dbReference>
<evidence type="ECO:0000256" key="2">
    <source>
        <dbReference type="ARBA" id="ARBA00023125"/>
    </source>
</evidence>
<reference evidence="5" key="1">
    <citation type="submission" date="2020-12" db="EMBL/GenBank/DDBJ databases">
        <title>Antrihabitans popcorni sp. nov. and Antrihabitans auranticaus sp. nov., isolated from a larva cave.</title>
        <authorList>
            <person name="Lee S.D."/>
            <person name="Kim I.S."/>
        </authorList>
    </citation>
    <scope>NUCLEOTIDE SEQUENCE</scope>
    <source>
        <strain evidence="5">YC3-6</strain>
    </source>
</reference>
<dbReference type="InterPro" id="IPR036388">
    <property type="entry name" value="WH-like_DNA-bd_sf"/>
</dbReference>
<accession>A0A934U678</accession>
<keyword evidence="2" id="KW-0238">DNA-binding</keyword>
<feature type="domain" description="HTH gntR-type" evidence="4">
    <location>
        <begin position="19"/>
        <end position="86"/>
    </location>
</feature>
<keyword evidence="3" id="KW-0804">Transcription</keyword>
<dbReference type="PANTHER" id="PTHR43537">
    <property type="entry name" value="TRANSCRIPTIONAL REGULATOR, GNTR FAMILY"/>
    <property type="match status" value="1"/>
</dbReference>
<dbReference type="Proteomes" id="UP000655868">
    <property type="component" value="Unassembled WGS sequence"/>
</dbReference>
<dbReference type="SUPFAM" id="SSF48008">
    <property type="entry name" value="GntR ligand-binding domain-like"/>
    <property type="match status" value="1"/>
</dbReference>
<evidence type="ECO:0000256" key="3">
    <source>
        <dbReference type="ARBA" id="ARBA00023163"/>
    </source>
</evidence>
<organism evidence="5 6">
    <name type="scientific">Antrihabitans stalagmiti</name>
    <dbReference type="NCBI Taxonomy" id="2799499"/>
    <lineage>
        <taxon>Bacteria</taxon>
        <taxon>Bacillati</taxon>
        <taxon>Actinomycetota</taxon>
        <taxon>Actinomycetes</taxon>
        <taxon>Mycobacteriales</taxon>
        <taxon>Nocardiaceae</taxon>
        <taxon>Antrihabitans</taxon>
    </lineage>
</organism>
<dbReference type="InterPro" id="IPR011711">
    <property type="entry name" value="GntR_C"/>
</dbReference>
<dbReference type="InterPro" id="IPR008920">
    <property type="entry name" value="TF_FadR/GntR_C"/>
</dbReference>
<dbReference type="SMART" id="SM00895">
    <property type="entry name" value="FCD"/>
    <property type="match status" value="1"/>
</dbReference>
<dbReference type="PROSITE" id="PS50949">
    <property type="entry name" value="HTH_GNTR"/>
    <property type="match status" value="1"/>
</dbReference>
<keyword evidence="6" id="KW-1185">Reference proteome</keyword>
<dbReference type="PANTHER" id="PTHR43537:SF24">
    <property type="entry name" value="GLUCONATE OPERON TRANSCRIPTIONAL REPRESSOR"/>
    <property type="match status" value="1"/>
</dbReference>
<dbReference type="GO" id="GO:0003677">
    <property type="term" value="F:DNA binding"/>
    <property type="evidence" value="ECO:0007669"/>
    <property type="project" value="UniProtKB-KW"/>
</dbReference>
<dbReference type="SMART" id="SM00345">
    <property type="entry name" value="HTH_GNTR"/>
    <property type="match status" value="1"/>
</dbReference>
<gene>
    <name evidence="5" type="ORF">JGU71_25000</name>
</gene>
<dbReference type="GO" id="GO:0003700">
    <property type="term" value="F:DNA-binding transcription factor activity"/>
    <property type="evidence" value="ECO:0007669"/>
    <property type="project" value="InterPro"/>
</dbReference>
<evidence type="ECO:0000313" key="5">
    <source>
        <dbReference type="EMBL" id="MBJ8342152.1"/>
    </source>
</evidence>
<evidence type="ECO:0000313" key="6">
    <source>
        <dbReference type="Proteomes" id="UP000655868"/>
    </source>
</evidence>
<name>A0A934U678_9NOCA</name>
<dbReference type="SUPFAM" id="SSF46785">
    <property type="entry name" value="Winged helix' DNA-binding domain"/>
    <property type="match status" value="1"/>
</dbReference>
<dbReference type="EMBL" id="JAEMNV010000010">
    <property type="protein sequence ID" value="MBJ8342152.1"/>
    <property type="molecule type" value="Genomic_DNA"/>
</dbReference>
<dbReference type="InterPro" id="IPR000524">
    <property type="entry name" value="Tscrpt_reg_HTH_GntR"/>
</dbReference>